<dbReference type="InterPro" id="IPR009003">
    <property type="entry name" value="Peptidase_S1_PA"/>
</dbReference>
<sequence>MVQATLLMMLSAVTATPGDAVLVEFSSQNCPPCRSMQPVIAQLEQAGVPVRHVDVNRERDLAVRYKIRSTPTYVVLSGGREQTRLVGAQSLQQLQQTLHSVTRADLTPTRSLQPASAPVPETRMARVQGGSEAVPSMTVANAIQMARAATVRLRVHDETGFGVGTGTIIDTHGDEALVLTCGHLFRDNEGQGKIEVDLFHGGQIKTVAGQVVDFDAGDRDIGLVVIKPGIQVQPVAVLPNGETVRTGQAVFSFGCDRGDDPSRRDTRVTGVDKYNQNIGASNIEIAGAPIDGRSGGGLFDEQGRLIAVCNAADHKGDVGIYTGPRSIYWQLDRVQLANLYQGNPQQAPVRLASLEEQPAASPAPTAAPANGDRQVIVIVREGGQHRMVTFDQPPAELERLLNQQTN</sequence>
<dbReference type="GO" id="GO:0045454">
    <property type="term" value="P:cell redox homeostasis"/>
    <property type="evidence" value="ECO:0007669"/>
    <property type="project" value="TreeGrafter"/>
</dbReference>
<dbReference type="Pfam" id="PF13365">
    <property type="entry name" value="Trypsin_2"/>
    <property type="match status" value="1"/>
</dbReference>
<evidence type="ECO:0000313" key="3">
    <source>
        <dbReference type="EMBL" id="QEG38436.1"/>
    </source>
</evidence>
<evidence type="ECO:0000259" key="2">
    <source>
        <dbReference type="PROSITE" id="PS51352"/>
    </source>
</evidence>
<proteinExistence type="predicted"/>
<dbReference type="KEGG" id="rul:UC8_03930"/>
<dbReference type="EMBL" id="CP042914">
    <property type="protein sequence ID" value="QEG38436.1"/>
    <property type="molecule type" value="Genomic_DNA"/>
</dbReference>
<organism evidence="3 4">
    <name type="scientific">Roseimaritima ulvae</name>
    <dbReference type="NCBI Taxonomy" id="980254"/>
    <lineage>
        <taxon>Bacteria</taxon>
        <taxon>Pseudomonadati</taxon>
        <taxon>Planctomycetota</taxon>
        <taxon>Planctomycetia</taxon>
        <taxon>Pirellulales</taxon>
        <taxon>Pirellulaceae</taxon>
        <taxon>Roseimaritima</taxon>
    </lineage>
</organism>
<dbReference type="SUPFAM" id="SSF52833">
    <property type="entry name" value="Thioredoxin-like"/>
    <property type="match status" value="1"/>
</dbReference>
<dbReference type="InterPro" id="IPR017937">
    <property type="entry name" value="Thioredoxin_CS"/>
</dbReference>
<keyword evidence="1" id="KW-0676">Redox-active center</keyword>
<dbReference type="InterPro" id="IPR013766">
    <property type="entry name" value="Thioredoxin_domain"/>
</dbReference>
<dbReference type="Gene3D" id="2.40.10.120">
    <property type="match status" value="1"/>
</dbReference>
<dbReference type="RefSeq" id="WP_238388761.1">
    <property type="nucleotide sequence ID" value="NZ_CP042914.1"/>
</dbReference>
<reference evidence="3 4" key="1">
    <citation type="submission" date="2019-08" db="EMBL/GenBank/DDBJ databases">
        <title>Deep-cultivation of Planctomycetes and their phenomic and genomic characterization uncovers novel biology.</title>
        <authorList>
            <person name="Wiegand S."/>
            <person name="Jogler M."/>
            <person name="Boedeker C."/>
            <person name="Pinto D."/>
            <person name="Vollmers J."/>
            <person name="Rivas-Marin E."/>
            <person name="Kohn T."/>
            <person name="Peeters S.H."/>
            <person name="Heuer A."/>
            <person name="Rast P."/>
            <person name="Oberbeckmann S."/>
            <person name="Bunk B."/>
            <person name="Jeske O."/>
            <person name="Meyerdierks A."/>
            <person name="Storesund J.E."/>
            <person name="Kallscheuer N."/>
            <person name="Luecker S."/>
            <person name="Lage O.M."/>
            <person name="Pohl T."/>
            <person name="Merkel B.J."/>
            <person name="Hornburger P."/>
            <person name="Mueller R.-W."/>
            <person name="Bruemmer F."/>
            <person name="Labrenz M."/>
            <person name="Spormann A.M."/>
            <person name="Op den Camp H."/>
            <person name="Overmann J."/>
            <person name="Amann R."/>
            <person name="Jetten M.S.M."/>
            <person name="Mascher T."/>
            <person name="Medema M.H."/>
            <person name="Devos D.P."/>
            <person name="Kaster A.-K."/>
            <person name="Ovreas L."/>
            <person name="Rohde M."/>
            <person name="Galperin M.Y."/>
            <person name="Jogler C."/>
        </authorList>
    </citation>
    <scope>NUCLEOTIDE SEQUENCE [LARGE SCALE GENOMIC DNA]</scope>
    <source>
        <strain evidence="3 4">UC8</strain>
    </source>
</reference>
<evidence type="ECO:0000313" key="4">
    <source>
        <dbReference type="Proteomes" id="UP000325286"/>
    </source>
</evidence>
<name>A0A5B9QN44_9BACT</name>
<dbReference type="Pfam" id="PF00085">
    <property type="entry name" value="Thioredoxin"/>
    <property type="match status" value="1"/>
</dbReference>
<protein>
    <submittedName>
        <fullName evidence="3">Thioredoxin</fullName>
    </submittedName>
</protein>
<dbReference type="SUPFAM" id="SSF50494">
    <property type="entry name" value="Trypsin-like serine proteases"/>
    <property type="match status" value="1"/>
</dbReference>
<dbReference type="PROSITE" id="PS51352">
    <property type="entry name" value="THIOREDOXIN_2"/>
    <property type="match status" value="1"/>
</dbReference>
<dbReference type="AlphaFoldDB" id="A0A5B9QN44"/>
<dbReference type="PROSITE" id="PS00194">
    <property type="entry name" value="THIOREDOXIN_1"/>
    <property type="match status" value="1"/>
</dbReference>
<dbReference type="Gene3D" id="3.40.30.10">
    <property type="entry name" value="Glutaredoxin"/>
    <property type="match status" value="1"/>
</dbReference>
<dbReference type="PANTHER" id="PTHR43601">
    <property type="entry name" value="THIOREDOXIN, MITOCHONDRIAL"/>
    <property type="match status" value="1"/>
</dbReference>
<dbReference type="CDD" id="cd02947">
    <property type="entry name" value="TRX_family"/>
    <property type="match status" value="1"/>
</dbReference>
<dbReference type="InterPro" id="IPR036249">
    <property type="entry name" value="Thioredoxin-like_sf"/>
</dbReference>
<dbReference type="PANTHER" id="PTHR43601:SF3">
    <property type="entry name" value="THIOREDOXIN, MITOCHONDRIAL"/>
    <property type="match status" value="1"/>
</dbReference>
<accession>A0A5B9QN44</accession>
<keyword evidence="4" id="KW-1185">Reference proteome</keyword>
<feature type="domain" description="Thioredoxin" evidence="2">
    <location>
        <begin position="1"/>
        <end position="103"/>
    </location>
</feature>
<dbReference type="Proteomes" id="UP000325286">
    <property type="component" value="Chromosome"/>
</dbReference>
<gene>
    <name evidence="3" type="primary">trxA_1</name>
    <name evidence="3" type="ORF">UC8_03930</name>
</gene>
<evidence type="ECO:0000256" key="1">
    <source>
        <dbReference type="ARBA" id="ARBA00023284"/>
    </source>
</evidence>